<dbReference type="PANTHER" id="PTHR13847:SF281">
    <property type="entry name" value="FAD DEPENDENT OXIDOREDUCTASE DOMAIN-CONTAINING PROTEIN"/>
    <property type="match status" value="1"/>
</dbReference>
<sequence>MNVAQALADAEPVPYWLADAALPEPRPALAGPVACDLAVVGAGYTGLWTALRAKERDPSLDVVVLEADRAGGAASGRNGGFCAASLTHGLRNGMDRWPDDMPALERLGRDNLRAIGDTLARHGVDAEWEPTGEMSVATEEWQLGGLAEECELARVLGWRPVLLDGAAARAEVGSPTYLGALWDRDAVAMVHPAKLAWGLAAACRSLGVTIHENTRVTSLRDAGGGRLRLGGAYGSVTARRVALGTGVFPPLLRRLRNYLVPVYDYALVTEPLSAERRAAVGWRHRQGLGDSANQFHYYRLTSDDRILWGGYDAVYHYGNGLRPELERRPATFATLARHFLTTFPQLEGVRFSHAWGGVVDTCSRFCAFYGTAHDGRLAYAAGYTGLGVGATRFGADVMLDLLGVGLPPGERTERTELAMVRSKPVPFPPEPLRYGVIELTRREIARADRNGGRRGLWLRALDRMGLGFDS</sequence>
<feature type="domain" description="FAD dependent oxidoreductase" evidence="1">
    <location>
        <begin position="36"/>
        <end position="398"/>
    </location>
</feature>
<dbReference type="PANTHER" id="PTHR13847">
    <property type="entry name" value="SARCOSINE DEHYDROGENASE-RELATED"/>
    <property type="match status" value="1"/>
</dbReference>
<evidence type="ECO:0000259" key="1">
    <source>
        <dbReference type="Pfam" id="PF01266"/>
    </source>
</evidence>
<comment type="caution">
    <text evidence="2">The sequence shown here is derived from an EMBL/GenBank/DDBJ whole genome shotgun (WGS) entry which is preliminary data.</text>
</comment>
<reference evidence="3" key="1">
    <citation type="journal article" date="2019" name="Int. J. Syst. Evol. Microbiol.">
        <title>The Global Catalogue of Microorganisms (GCM) 10K type strain sequencing project: providing services to taxonomists for standard genome sequencing and annotation.</title>
        <authorList>
            <consortium name="The Broad Institute Genomics Platform"/>
            <consortium name="The Broad Institute Genome Sequencing Center for Infectious Disease"/>
            <person name="Wu L."/>
            <person name="Ma J."/>
        </authorList>
    </citation>
    <scope>NUCLEOTIDE SEQUENCE [LARGE SCALE GENOMIC DNA]</scope>
    <source>
        <strain evidence="3">JCM 3369</strain>
    </source>
</reference>
<dbReference type="Gene3D" id="3.50.50.60">
    <property type="entry name" value="FAD/NAD(P)-binding domain"/>
    <property type="match status" value="1"/>
</dbReference>
<dbReference type="RefSeq" id="WP_160819554.1">
    <property type="nucleotide sequence ID" value="NZ_JBHSXE010000001.1"/>
</dbReference>
<accession>A0ABW2CB72</accession>
<keyword evidence="3" id="KW-1185">Reference proteome</keyword>
<gene>
    <name evidence="2" type="ORF">ACFQKB_04180</name>
</gene>
<keyword evidence="2" id="KW-0560">Oxidoreductase</keyword>
<dbReference type="SUPFAM" id="SSF51905">
    <property type="entry name" value="FAD/NAD(P)-binding domain"/>
    <property type="match status" value="1"/>
</dbReference>
<dbReference type="EMBL" id="JBHSXS010000001">
    <property type="protein sequence ID" value="MFC6878956.1"/>
    <property type="molecule type" value="Genomic_DNA"/>
</dbReference>
<evidence type="ECO:0000313" key="2">
    <source>
        <dbReference type="EMBL" id="MFC6878956.1"/>
    </source>
</evidence>
<dbReference type="Pfam" id="PF01266">
    <property type="entry name" value="DAO"/>
    <property type="match status" value="1"/>
</dbReference>
<dbReference type="InterPro" id="IPR036188">
    <property type="entry name" value="FAD/NAD-bd_sf"/>
</dbReference>
<evidence type="ECO:0000313" key="3">
    <source>
        <dbReference type="Proteomes" id="UP001596380"/>
    </source>
</evidence>
<dbReference type="EC" id="1.-.-.-" evidence="2"/>
<dbReference type="Proteomes" id="UP001596380">
    <property type="component" value="Unassembled WGS sequence"/>
</dbReference>
<dbReference type="Gene3D" id="3.30.9.10">
    <property type="entry name" value="D-Amino Acid Oxidase, subunit A, domain 2"/>
    <property type="match status" value="1"/>
</dbReference>
<name>A0ABW2CB72_9ACTN</name>
<organism evidence="2 3">
    <name type="scientific">Actinomadura yumaensis</name>
    <dbReference type="NCBI Taxonomy" id="111807"/>
    <lineage>
        <taxon>Bacteria</taxon>
        <taxon>Bacillati</taxon>
        <taxon>Actinomycetota</taxon>
        <taxon>Actinomycetes</taxon>
        <taxon>Streptosporangiales</taxon>
        <taxon>Thermomonosporaceae</taxon>
        <taxon>Actinomadura</taxon>
    </lineage>
</organism>
<proteinExistence type="predicted"/>
<dbReference type="GO" id="GO:0016491">
    <property type="term" value="F:oxidoreductase activity"/>
    <property type="evidence" value="ECO:0007669"/>
    <property type="project" value="UniProtKB-KW"/>
</dbReference>
<protein>
    <submittedName>
        <fullName evidence="2">NAD(P)/FAD-dependent oxidoreductase</fullName>
        <ecNumber evidence="2">1.-.-.-</ecNumber>
    </submittedName>
</protein>
<dbReference type="InterPro" id="IPR006076">
    <property type="entry name" value="FAD-dep_OxRdtase"/>
</dbReference>